<evidence type="ECO:0000313" key="23">
    <source>
        <dbReference type="EMBL" id="EAY24386.1"/>
    </source>
</evidence>
<dbReference type="EC" id="6.3.2.4" evidence="18"/>
<dbReference type="GO" id="GO:0008360">
    <property type="term" value="P:regulation of cell shape"/>
    <property type="evidence" value="ECO:0007669"/>
    <property type="project" value="UniProtKB-KW"/>
</dbReference>
<evidence type="ECO:0000256" key="2">
    <source>
        <dbReference type="ARBA" id="ARBA00003921"/>
    </source>
</evidence>
<evidence type="ECO:0000256" key="20">
    <source>
        <dbReference type="PIRSR" id="PIRSR039102-3"/>
    </source>
</evidence>
<dbReference type="NCBIfam" id="TIGR01205">
    <property type="entry name" value="D_ala_D_alaTIGR"/>
    <property type="match status" value="1"/>
</dbReference>
<dbReference type="PROSITE" id="PS50975">
    <property type="entry name" value="ATP_GRASP"/>
    <property type="match status" value="1"/>
</dbReference>
<keyword evidence="10 21" id="KW-0067">ATP-binding</keyword>
<evidence type="ECO:0000256" key="9">
    <source>
        <dbReference type="ARBA" id="ARBA00022741"/>
    </source>
</evidence>
<comment type="catalytic activity">
    <reaction evidence="16 18">
        <text>2 D-alanine + ATP = D-alanyl-D-alanine + ADP + phosphate + H(+)</text>
        <dbReference type="Rhea" id="RHEA:11224"/>
        <dbReference type="ChEBI" id="CHEBI:15378"/>
        <dbReference type="ChEBI" id="CHEBI:30616"/>
        <dbReference type="ChEBI" id="CHEBI:43474"/>
        <dbReference type="ChEBI" id="CHEBI:57416"/>
        <dbReference type="ChEBI" id="CHEBI:57822"/>
        <dbReference type="ChEBI" id="CHEBI:456216"/>
        <dbReference type="EC" id="6.3.2.4"/>
    </reaction>
</comment>
<dbReference type="Proteomes" id="UP000004095">
    <property type="component" value="Unassembled WGS sequence"/>
</dbReference>
<dbReference type="PIRSF" id="PIRSF039102">
    <property type="entry name" value="Ddl/VanB"/>
    <property type="match status" value="1"/>
</dbReference>
<comment type="similarity">
    <text evidence="5 18">Belongs to the D-alanine--D-alanine ligase family.</text>
</comment>
<dbReference type="PANTHER" id="PTHR23132">
    <property type="entry name" value="D-ALANINE--D-ALANINE LIGASE"/>
    <property type="match status" value="1"/>
</dbReference>
<dbReference type="InterPro" id="IPR011127">
    <property type="entry name" value="Dala_Dala_lig_N"/>
</dbReference>
<dbReference type="NCBIfam" id="NF002528">
    <property type="entry name" value="PRK01966.1-4"/>
    <property type="match status" value="1"/>
</dbReference>
<dbReference type="OrthoDB" id="9813261at2"/>
<dbReference type="Gene3D" id="3.40.50.20">
    <property type="match status" value="1"/>
</dbReference>
<keyword evidence="24" id="KW-1185">Reference proteome</keyword>
<dbReference type="RefSeq" id="WP_002704935.1">
    <property type="nucleotide sequence ID" value="NZ_AAWS01000071.1"/>
</dbReference>
<dbReference type="SUPFAM" id="SSF52440">
    <property type="entry name" value="PreATP-grasp domain"/>
    <property type="match status" value="1"/>
</dbReference>
<feature type="active site" evidence="19">
    <location>
        <position position="196"/>
    </location>
</feature>
<dbReference type="Pfam" id="PF07478">
    <property type="entry name" value="Dala_Dala_lig_C"/>
    <property type="match status" value="1"/>
</dbReference>
<evidence type="ECO:0000256" key="4">
    <source>
        <dbReference type="ARBA" id="ARBA00004752"/>
    </source>
</evidence>
<evidence type="ECO:0000256" key="18">
    <source>
        <dbReference type="HAMAP-Rule" id="MF_00047"/>
    </source>
</evidence>
<keyword evidence="11 20" id="KW-0460">Magnesium</keyword>
<evidence type="ECO:0000256" key="7">
    <source>
        <dbReference type="ARBA" id="ARBA00022598"/>
    </source>
</evidence>
<reference evidence="23 24" key="1">
    <citation type="submission" date="2007-01" db="EMBL/GenBank/DDBJ databases">
        <authorList>
            <person name="Haygood M."/>
            <person name="Podell S."/>
            <person name="Anderson C."/>
            <person name="Hopkinson B."/>
            <person name="Roe K."/>
            <person name="Barbeau K."/>
            <person name="Gaasterland T."/>
            <person name="Ferriera S."/>
            <person name="Johnson J."/>
            <person name="Kravitz S."/>
            <person name="Beeson K."/>
            <person name="Sutton G."/>
            <person name="Rogers Y.-H."/>
            <person name="Friedman R."/>
            <person name="Frazier M."/>
            <person name="Venter J.C."/>
        </authorList>
    </citation>
    <scope>NUCLEOTIDE SEQUENCE [LARGE SCALE GENOMIC DNA]</scope>
    <source>
        <strain evidence="23 24">ATCC 23134</strain>
    </source>
</reference>
<feature type="binding site" evidence="20">
    <location>
        <position position="331"/>
    </location>
    <ligand>
        <name>Mg(2+)</name>
        <dbReference type="ChEBI" id="CHEBI:18420"/>
        <label>2</label>
    </ligand>
</feature>
<keyword evidence="9 21" id="KW-0547">Nucleotide-binding</keyword>
<dbReference type="InterPro" id="IPR011095">
    <property type="entry name" value="Dala_Dala_lig_C"/>
</dbReference>
<keyword evidence="15 18" id="KW-0961">Cell wall biogenesis/degradation</keyword>
<keyword evidence="8 20" id="KW-0479">Metal-binding</keyword>
<proteinExistence type="inferred from homology"/>
<dbReference type="GO" id="GO:0009252">
    <property type="term" value="P:peptidoglycan biosynthetic process"/>
    <property type="evidence" value="ECO:0007669"/>
    <property type="project" value="UniProtKB-UniRule"/>
</dbReference>
<evidence type="ECO:0000256" key="6">
    <source>
        <dbReference type="ARBA" id="ARBA00022490"/>
    </source>
</evidence>
<comment type="function">
    <text evidence="2 18">Cell wall formation.</text>
</comment>
<evidence type="ECO:0000256" key="1">
    <source>
        <dbReference type="ARBA" id="ARBA00001936"/>
    </source>
</evidence>
<evidence type="ECO:0000259" key="22">
    <source>
        <dbReference type="PROSITE" id="PS50975"/>
    </source>
</evidence>
<evidence type="ECO:0000256" key="17">
    <source>
        <dbReference type="ARBA" id="ARBA00060592"/>
    </source>
</evidence>
<comment type="pathway">
    <text evidence="17">Glycan biosynthesis.</text>
</comment>
<keyword evidence="6 18" id="KW-0963">Cytoplasm</keyword>
<dbReference type="InterPro" id="IPR016185">
    <property type="entry name" value="PreATP-grasp_dom_sf"/>
</dbReference>
<evidence type="ECO:0000256" key="3">
    <source>
        <dbReference type="ARBA" id="ARBA00004496"/>
    </source>
</evidence>
<keyword evidence="12 18" id="KW-0133">Cell shape</keyword>
<protein>
    <recommendedName>
        <fullName evidence="18">D-alanine--D-alanine ligase</fullName>
        <ecNumber evidence="18">6.3.2.4</ecNumber>
    </recommendedName>
    <alternativeName>
        <fullName evidence="18">D-Ala-D-Ala ligase</fullName>
    </alternativeName>
    <alternativeName>
        <fullName evidence="18">D-alanylalanine synthetase</fullName>
    </alternativeName>
</protein>
<evidence type="ECO:0000256" key="13">
    <source>
        <dbReference type="ARBA" id="ARBA00022984"/>
    </source>
</evidence>
<dbReference type="GO" id="GO:0005524">
    <property type="term" value="F:ATP binding"/>
    <property type="evidence" value="ECO:0007669"/>
    <property type="project" value="UniProtKB-UniRule"/>
</dbReference>
<dbReference type="SUPFAM" id="SSF56059">
    <property type="entry name" value="Glutathione synthetase ATP-binding domain-like"/>
    <property type="match status" value="1"/>
</dbReference>
<gene>
    <name evidence="18" type="primary">ddl</name>
    <name evidence="23" type="ORF">M23134_07181</name>
</gene>
<dbReference type="Gene3D" id="3.30.470.20">
    <property type="entry name" value="ATP-grasp fold, B domain"/>
    <property type="match status" value="1"/>
</dbReference>
<keyword evidence="7 18" id="KW-0436">Ligase</keyword>
<sequence>MKANIGVFFGGRSVEHEISVISALQAIQAIDHSRYDVTPIYISKAGQWYTGEQLLDVENYRKLDELLNNSTKIIMSPNFEDYSFVESGAKGLFKKPLKGKIDIAFPVLHGSFGEDGALQGLFELMGIPYIGCDVLSSAVGMDKIMMKMVLKESGLPVVKYVWFYSKNWQQDTTSHIGKVEQTLGYPVIVKPANLGSSVGIKKAANREELEEAIDYAAGFSHKLLVEQTIVDLKEINCSVLGNYENAQASTCEEPLMSGEILSYQDKYVTKGGNKGMSGTKRKLPAEIPTEMSDKIQQLAVDTFQVLGCAGVSRIDFLLDQATNEVYVNEINTIPGSLSFYLWEATDKNFGQLVNDLIDTAFKNYREKNNLTFSYEETNIFSMSGKGGGMKLSKS</sequence>
<comment type="cofactor">
    <cofactor evidence="1">
        <name>Mn(2+)</name>
        <dbReference type="ChEBI" id="CHEBI:29035"/>
    </cofactor>
</comment>
<dbReference type="PANTHER" id="PTHR23132:SF25">
    <property type="entry name" value="D-ALANINE--D-ALANINE LIGASE A"/>
    <property type="match status" value="1"/>
</dbReference>
<dbReference type="UniPathway" id="UPA00219"/>
<comment type="cofactor">
    <cofactor evidence="20">
        <name>Mg(2+)</name>
        <dbReference type="ChEBI" id="CHEBI:18420"/>
    </cofactor>
    <cofactor evidence="20">
        <name>Mn(2+)</name>
        <dbReference type="ChEBI" id="CHEBI:29035"/>
    </cofactor>
    <text evidence="20">Binds 2 magnesium or manganese ions per subunit.</text>
</comment>
<evidence type="ECO:0000256" key="16">
    <source>
        <dbReference type="ARBA" id="ARBA00047614"/>
    </source>
</evidence>
<evidence type="ECO:0000256" key="12">
    <source>
        <dbReference type="ARBA" id="ARBA00022960"/>
    </source>
</evidence>
<dbReference type="Gene3D" id="3.30.1490.20">
    <property type="entry name" value="ATP-grasp fold, A domain"/>
    <property type="match status" value="1"/>
</dbReference>
<dbReference type="GO" id="GO:0008716">
    <property type="term" value="F:D-alanine-D-alanine ligase activity"/>
    <property type="evidence" value="ECO:0007669"/>
    <property type="project" value="UniProtKB-UniRule"/>
</dbReference>
<dbReference type="GO" id="GO:0005829">
    <property type="term" value="C:cytosol"/>
    <property type="evidence" value="ECO:0007669"/>
    <property type="project" value="TreeGrafter"/>
</dbReference>
<evidence type="ECO:0000256" key="21">
    <source>
        <dbReference type="PROSITE-ProRule" id="PRU00409"/>
    </source>
</evidence>
<comment type="pathway">
    <text evidence="4 18">Cell wall biogenesis; peptidoglycan biosynthesis.</text>
</comment>
<evidence type="ECO:0000256" key="14">
    <source>
        <dbReference type="ARBA" id="ARBA00023211"/>
    </source>
</evidence>
<comment type="subcellular location">
    <subcellularLocation>
        <location evidence="3 18">Cytoplasm</location>
    </subcellularLocation>
</comment>
<feature type="binding site" evidence="20">
    <location>
        <position position="315"/>
    </location>
    <ligand>
        <name>Mg(2+)</name>
        <dbReference type="ChEBI" id="CHEBI:18420"/>
        <label>1</label>
    </ligand>
</feature>
<dbReference type="InterPro" id="IPR011761">
    <property type="entry name" value="ATP-grasp"/>
</dbReference>
<dbReference type="PROSITE" id="PS00844">
    <property type="entry name" value="DALA_DALA_LIGASE_2"/>
    <property type="match status" value="1"/>
</dbReference>
<dbReference type="InterPro" id="IPR000291">
    <property type="entry name" value="D-Ala_lig_Van_CS"/>
</dbReference>
<dbReference type="InterPro" id="IPR005905">
    <property type="entry name" value="D_ala_D_ala"/>
</dbReference>
<dbReference type="AlphaFoldDB" id="A1ZZ06"/>
<accession>A1ZZ06</accession>
<dbReference type="InterPro" id="IPR013815">
    <property type="entry name" value="ATP_grasp_subdomain_1"/>
</dbReference>
<dbReference type="GO" id="GO:0071555">
    <property type="term" value="P:cell wall organization"/>
    <property type="evidence" value="ECO:0007669"/>
    <property type="project" value="UniProtKB-KW"/>
</dbReference>
<dbReference type="eggNOG" id="COG1181">
    <property type="taxonomic scope" value="Bacteria"/>
</dbReference>
<evidence type="ECO:0000313" key="24">
    <source>
        <dbReference type="Proteomes" id="UP000004095"/>
    </source>
</evidence>
<dbReference type="GO" id="GO:0046872">
    <property type="term" value="F:metal ion binding"/>
    <property type="evidence" value="ECO:0007669"/>
    <property type="project" value="UniProtKB-KW"/>
</dbReference>
<keyword evidence="13 18" id="KW-0573">Peptidoglycan synthesis</keyword>
<keyword evidence="14 20" id="KW-0464">Manganese</keyword>
<dbReference type="Pfam" id="PF01820">
    <property type="entry name" value="Dala_Dala_lig_N"/>
    <property type="match status" value="1"/>
</dbReference>
<feature type="active site" evidence="19">
    <location>
        <position position="338"/>
    </location>
</feature>
<dbReference type="EMBL" id="AAWS01000071">
    <property type="protein sequence ID" value="EAY24386.1"/>
    <property type="molecule type" value="Genomic_DNA"/>
</dbReference>
<dbReference type="FunFam" id="3.30.1490.20:FF:000007">
    <property type="entry name" value="D-alanine--D-alanine ligase"/>
    <property type="match status" value="1"/>
</dbReference>
<evidence type="ECO:0000256" key="11">
    <source>
        <dbReference type="ARBA" id="ARBA00022842"/>
    </source>
</evidence>
<evidence type="ECO:0000256" key="15">
    <source>
        <dbReference type="ARBA" id="ARBA00023316"/>
    </source>
</evidence>
<feature type="domain" description="ATP-grasp" evidence="22">
    <location>
        <begin position="147"/>
        <end position="358"/>
    </location>
</feature>
<evidence type="ECO:0000256" key="10">
    <source>
        <dbReference type="ARBA" id="ARBA00022840"/>
    </source>
</evidence>
<feature type="binding site" evidence="20">
    <location>
        <position position="329"/>
    </location>
    <ligand>
        <name>Mg(2+)</name>
        <dbReference type="ChEBI" id="CHEBI:18420"/>
        <label>2</label>
    </ligand>
</feature>
<evidence type="ECO:0000256" key="8">
    <source>
        <dbReference type="ARBA" id="ARBA00022723"/>
    </source>
</evidence>
<evidence type="ECO:0000256" key="19">
    <source>
        <dbReference type="PIRSR" id="PIRSR039102-1"/>
    </source>
</evidence>
<dbReference type="PROSITE" id="PS00843">
    <property type="entry name" value="DALA_DALA_LIGASE_1"/>
    <property type="match status" value="1"/>
</dbReference>
<organism evidence="23 24">
    <name type="scientific">Microscilla marina ATCC 23134</name>
    <dbReference type="NCBI Taxonomy" id="313606"/>
    <lineage>
        <taxon>Bacteria</taxon>
        <taxon>Pseudomonadati</taxon>
        <taxon>Bacteroidota</taxon>
        <taxon>Cytophagia</taxon>
        <taxon>Cytophagales</taxon>
        <taxon>Microscillaceae</taxon>
        <taxon>Microscilla</taxon>
    </lineage>
</organism>
<feature type="active site" evidence="19">
    <location>
        <position position="15"/>
    </location>
</feature>
<comment type="caution">
    <text evidence="23">The sequence shown here is derived from an EMBL/GenBank/DDBJ whole genome shotgun (WGS) entry which is preliminary data.</text>
</comment>
<evidence type="ECO:0000256" key="5">
    <source>
        <dbReference type="ARBA" id="ARBA00010871"/>
    </source>
</evidence>
<feature type="binding site" evidence="20">
    <location>
        <position position="329"/>
    </location>
    <ligand>
        <name>Mg(2+)</name>
        <dbReference type="ChEBI" id="CHEBI:18420"/>
        <label>1</label>
    </ligand>
</feature>
<dbReference type="HAMAP" id="MF_00047">
    <property type="entry name" value="Dala_Dala_lig"/>
    <property type="match status" value="1"/>
</dbReference>
<name>A1ZZ06_MICM2</name>